<dbReference type="OrthoDB" id="376826at2759"/>
<evidence type="ECO:0000256" key="1">
    <source>
        <dbReference type="ARBA" id="ARBA00004502"/>
    </source>
</evidence>
<dbReference type="GeneID" id="106669110"/>
<evidence type="ECO:0000313" key="5">
    <source>
        <dbReference type="EnsemblMetazoa" id="XP_014253876.1"/>
    </source>
</evidence>
<dbReference type="EnsemblMetazoa" id="XM_014398390.2">
    <property type="protein sequence ID" value="XP_014253876.1"/>
    <property type="gene ID" value="LOC106669110"/>
</dbReference>
<dbReference type="OMA" id="PIISSAW"/>
<dbReference type="PANTHER" id="PTHR14024:SF49">
    <property type="entry name" value="LIPID STORAGE DROPLETS SURFACE-BINDING PROTEIN 1"/>
    <property type="match status" value="1"/>
</dbReference>
<reference evidence="5" key="1">
    <citation type="submission" date="2022-01" db="UniProtKB">
        <authorList>
            <consortium name="EnsemblMetazoa"/>
        </authorList>
    </citation>
    <scope>IDENTIFICATION</scope>
</reference>
<dbReference type="KEGG" id="clec:106669110"/>
<dbReference type="Proteomes" id="UP000494040">
    <property type="component" value="Unassembled WGS sequence"/>
</dbReference>
<protein>
    <submittedName>
        <fullName evidence="5">Uncharacterized protein</fullName>
    </submittedName>
</protein>
<evidence type="ECO:0000256" key="2">
    <source>
        <dbReference type="ARBA" id="ARBA00006311"/>
    </source>
</evidence>
<dbReference type="Pfam" id="PF03036">
    <property type="entry name" value="Perilipin"/>
    <property type="match status" value="1"/>
</dbReference>
<name>A0A8I6RYT7_CIMLE</name>
<comment type="similarity">
    <text evidence="2">Belongs to the perilipin family.</text>
</comment>
<dbReference type="GO" id="GO:0005829">
    <property type="term" value="C:cytosol"/>
    <property type="evidence" value="ECO:0007669"/>
    <property type="project" value="TreeGrafter"/>
</dbReference>
<evidence type="ECO:0000256" key="3">
    <source>
        <dbReference type="ARBA" id="ARBA00022677"/>
    </source>
</evidence>
<keyword evidence="3" id="KW-0551">Lipid droplet</keyword>
<dbReference type="GO" id="GO:0019915">
    <property type="term" value="P:lipid storage"/>
    <property type="evidence" value="ECO:0007669"/>
    <property type="project" value="TreeGrafter"/>
</dbReference>
<proteinExistence type="inferred from homology"/>
<evidence type="ECO:0000256" key="4">
    <source>
        <dbReference type="SAM" id="MobiDB-lite"/>
    </source>
</evidence>
<accession>A0A8I6RYT7</accession>
<keyword evidence="6" id="KW-1185">Reference proteome</keyword>
<dbReference type="PANTHER" id="PTHR14024">
    <property type="entry name" value="PERILIPIN"/>
    <property type="match status" value="1"/>
</dbReference>
<organism evidence="5 6">
    <name type="scientific">Cimex lectularius</name>
    <name type="common">Bed bug</name>
    <name type="synonym">Acanthia lectularia</name>
    <dbReference type="NCBI Taxonomy" id="79782"/>
    <lineage>
        <taxon>Eukaryota</taxon>
        <taxon>Metazoa</taxon>
        <taxon>Ecdysozoa</taxon>
        <taxon>Arthropoda</taxon>
        <taxon>Hexapoda</taxon>
        <taxon>Insecta</taxon>
        <taxon>Pterygota</taxon>
        <taxon>Neoptera</taxon>
        <taxon>Paraneoptera</taxon>
        <taxon>Hemiptera</taxon>
        <taxon>Heteroptera</taxon>
        <taxon>Panheteroptera</taxon>
        <taxon>Cimicomorpha</taxon>
        <taxon>Cimicidae</taxon>
        <taxon>Cimex</taxon>
    </lineage>
</organism>
<feature type="region of interest" description="Disordered" evidence="4">
    <location>
        <begin position="1"/>
        <end position="22"/>
    </location>
</feature>
<dbReference type="AlphaFoldDB" id="A0A8I6RYT7"/>
<dbReference type="RefSeq" id="XP_014253876.1">
    <property type="nucleotide sequence ID" value="XM_014398390.2"/>
</dbReference>
<evidence type="ECO:0000313" key="6">
    <source>
        <dbReference type="Proteomes" id="UP000494040"/>
    </source>
</evidence>
<dbReference type="GO" id="GO:0010890">
    <property type="term" value="P:positive regulation of triglyceride storage"/>
    <property type="evidence" value="ECO:0007669"/>
    <property type="project" value="TreeGrafter"/>
</dbReference>
<sequence>MENSDKDTGNSNENKAKMESFERISKLPVVESTVNAAQSMYDKIKESHSIVNSVLSTAESTIKQATEAAQPLTNKLETPIKKVDTILCSSLDYVEDKIPSIKLPPGEMYQNTKTAINNTVVPAVYKAYEYAENGAKTINSYVFESKQEEKIEVPKEN</sequence>
<comment type="subcellular location">
    <subcellularLocation>
        <location evidence="1">Lipid droplet</location>
    </subcellularLocation>
</comment>
<dbReference type="GO" id="GO:0005811">
    <property type="term" value="C:lipid droplet"/>
    <property type="evidence" value="ECO:0007669"/>
    <property type="project" value="UniProtKB-SubCell"/>
</dbReference>
<dbReference type="InterPro" id="IPR004279">
    <property type="entry name" value="Perilipin"/>
</dbReference>